<keyword evidence="2" id="KW-1185">Reference proteome</keyword>
<name>A0A1M5TDM9_9GAMM</name>
<dbReference type="STRING" id="299255.SAMN02745129_2084"/>
<keyword evidence="1" id="KW-0687">Ribonucleoprotein</keyword>
<dbReference type="SUPFAM" id="SSF69754">
    <property type="entry name" value="Ribosome binding protein Y (YfiA homologue)"/>
    <property type="match status" value="1"/>
</dbReference>
<dbReference type="AlphaFoldDB" id="A0A1M5TDM9"/>
<dbReference type="InterPro" id="IPR003489">
    <property type="entry name" value="RHF/RaiA"/>
</dbReference>
<keyword evidence="1" id="KW-0689">Ribosomal protein</keyword>
<dbReference type="GO" id="GO:0005840">
    <property type="term" value="C:ribosome"/>
    <property type="evidence" value="ECO:0007669"/>
    <property type="project" value="UniProtKB-KW"/>
</dbReference>
<dbReference type="EMBL" id="FQXG01000003">
    <property type="protein sequence ID" value="SHH48443.1"/>
    <property type="molecule type" value="Genomic_DNA"/>
</dbReference>
<sequence length="92" mass="10239">MEVTAKGFNLSPANQEFIAAKAEKLKNRQVTVQSLHIESKDDQFTTQIVAKPISGAAFNVRKSNQHFMASVTDAIHTCLSKADERKHRTIGR</sequence>
<dbReference type="Proteomes" id="UP000184268">
    <property type="component" value="Unassembled WGS sequence"/>
</dbReference>
<dbReference type="Pfam" id="PF02482">
    <property type="entry name" value="Ribosomal_S30AE"/>
    <property type="match status" value="1"/>
</dbReference>
<protein>
    <submittedName>
        <fullName evidence="1">Sigma 54 modulation protein / S30EA ribosomal protein</fullName>
    </submittedName>
</protein>
<dbReference type="RefSeq" id="WP_067663384.1">
    <property type="nucleotide sequence ID" value="NZ_FQXG01000003.1"/>
</dbReference>
<dbReference type="InterPro" id="IPR036567">
    <property type="entry name" value="RHF-like"/>
</dbReference>
<accession>A0A1M5TDM9</accession>
<evidence type="ECO:0000313" key="1">
    <source>
        <dbReference type="EMBL" id="SHH48443.1"/>
    </source>
</evidence>
<evidence type="ECO:0000313" key="2">
    <source>
        <dbReference type="Proteomes" id="UP000184268"/>
    </source>
</evidence>
<proteinExistence type="predicted"/>
<gene>
    <name evidence="1" type="ORF">SAMN02745129_2084</name>
</gene>
<reference evidence="1 2" key="1">
    <citation type="submission" date="2016-11" db="EMBL/GenBank/DDBJ databases">
        <authorList>
            <person name="Jaros S."/>
            <person name="Januszkiewicz K."/>
            <person name="Wedrychowicz H."/>
        </authorList>
    </citation>
    <scope>NUCLEOTIDE SEQUENCE [LARGE SCALE GENOMIC DNA]</scope>
    <source>
        <strain evidence="1 2">DSM 16917</strain>
    </source>
</reference>
<organism evidence="1 2">
    <name type="scientific">Ferrimonas marina</name>
    <dbReference type="NCBI Taxonomy" id="299255"/>
    <lineage>
        <taxon>Bacteria</taxon>
        <taxon>Pseudomonadati</taxon>
        <taxon>Pseudomonadota</taxon>
        <taxon>Gammaproteobacteria</taxon>
        <taxon>Alteromonadales</taxon>
        <taxon>Ferrimonadaceae</taxon>
        <taxon>Ferrimonas</taxon>
    </lineage>
</organism>